<dbReference type="KEGG" id="ams:AMIS_30310"/>
<keyword evidence="2" id="KW-1003">Cell membrane</keyword>
<feature type="transmembrane region" description="Helical" evidence="8">
    <location>
        <begin position="364"/>
        <end position="386"/>
    </location>
</feature>
<feature type="transmembrane region" description="Helical" evidence="8">
    <location>
        <begin position="121"/>
        <end position="140"/>
    </location>
</feature>
<evidence type="ECO:0000256" key="5">
    <source>
        <dbReference type="ARBA" id="ARBA00022989"/>
    </source>
</evidence>
<evidence type="ECO:0000256" key="7">
    <source>
        <dbReference type="ARBA" id="ARBA00024033"/>
    </source>
</evidence>
<reference evidence="9 10" key="1">
    <citation type="submission" date="2012-02" db="EMBL/GenBank/DDBJ databases">
        <title>Complete genome sequence of Actinoplanes missouriensis 431 (= NBRC 102363).</title>
        <authorList>
            <person name="Ohnishi Y."/>
            <person name="Ishikawa J."/>
            <person name="Sekine M."/>
            <person name="Hosoyama A."/>
            <person name="Harada T."/>
            <person name="Narita H."/>
            <person name="Hata T."/>
            <person name="Konno Y."/>
            <person name="Tutikane K."/>
            <person name="Fujita N."/>
            <person name="Horinouchi S."/>
            <person name="Hayakawa M."/>
        </authorList>
    </citation>
    <scope>NUCLEOTIDE SEQUENCE [LARGE SCALE GENOMIC DNA]</scope>
    <source>
        <strain evidence="10">ATCC 14538 / DSM 43046 / CBS 188.64 / JCM 3121 / NBRC 102363 / NCIMB 12654 / NRRL B-3342 / UNCC 431</strain>
    </source>
</reference>
<keyword evidence="3" id="KW-0808">Transferase</keyword>
<feature type="transmembrane region" description="Helical" evidence="8">
    <location>
        <begin position="260"/>
        <end position="281"/>
    </location>
</feature>
<organism evidence="9 10">
    <name type="scientific">Actinoplanes missouriensis (strain ATCC 14538 / DSM 43046 / CBS 188.64 / JCM 3121 / NBRC 102363 / NCIMB 12654 / NRRL B-3342 / UNCC 431)</name>
    <dbReference type="NCBI Taxonomy" id="512565"/>
    <lineage>
        <taxon>Bacteria</taxon>
        <taxon>Bacillati</taxon>
        <taxon>Actinomycetota</taxon>
        <taxon>Actinomycetes</taxon>
        <taxon>Micromonosporales</taxon>
        <taxon>Micromonosporaceae</taxon>
        <taxon>Actinoplanes</taxon>
    </lineage>
</organism>
<keyword evidence="10" id="KW-1185">Reference proteome</keyword>
<evidence type="ECO:0000256" key="3">
    <source>
        <dbReference type="ARBA" id="ARBA00022679"/>
    </source>
</evidence>
<feature type="transmembrane region" description="Helical" evidence="8">
    <location>
        <begin position="197"/>
        <end position="216"/>
    </location>
</feature>
<dbReference type="AlphaFoldDB" id="I0H5G4"/>
<dbReference type="GO" id="GO:0016758">
    <property type="term" value="F:hexosyltransferase activity"/>
    <property type="evidence" value="ECO:0007669"/>
    <property type="project" value="InterPro"/>
</dbReference>
<dbReference type="HOGENOM" id="CLU_034641_3_0_11"/>
<accession>I0H5G4</accession>
<sequence length="395" mass="41945">MKWSRVAAGPAPVLAVVVVAAAVAGAVAWADLPARLSVHGGFVDLSAYRYGGRLVLDGLPLYGSRDPATNLRFTYPPFAAVLMAPLALMPFWLATALWTAASVGALAGVVLVVGRVLRGPVAGWQVALVTLGALALEPVWQNLTFAQINLLVMLATIIDLVRPDRRWSGVLLGVVAGVKLTPLVFVVLIVLAGRRAMAGRALLAFAATVAIGFAAAPRSAVTYWTDDLVSAGRVGPPELAHNQSVFGALTRLLDDPPPTVLWLAVAGPLALAVVIVGAVWWRRGDRVLGACLGAVAMLLASPISWSHHWVWAVPVAMMLWQRSRWAAAAWTAVFVFRPFVWPPWGQQREFGWTAAEQVPGEAYLLAALALAVWAAVRVFSAGVPAARQPAATLRR</sequence>
<evidence type="ECO:0000313" key="9">
    <source>
        <dbReference type="EMBL" id="BAL88251.1"/>
    </source>
</evidence>
<feature type="transmembrane region" description="Helical" evidence="8">
    <location>
        <begin position="169"/>
        <end position="191"/>
    </location>
</feature>
<keyword evidence="5 8" id="KW-1133">Transmembrane helix</keyword>
<keyword evidence="4 8" id="KW-0812">Transmembrane</keyword>
<dbReference type="STRING" id="512565.AMIS_30310"/>
<dbReference type="GO" id="GO:0005886">
    <property type="term" value="C:plasma membrane"/>
    <property type="evidence" value="ECO:0007669"/>
    <property type="project" value="UniProtKB-SubCell"/>
</dbReference>
<evidence type="ECO:0008006" key="11">
    <source>
        <dbReference type="Google" id="ProtNLM"/>
    </source>
</evidence>
<evidence type="ECO:0000313" key="10">
    <source>
        <dbReference type="Proteomes" id="UP000007882"/>
    </source>
</evidence>
<keyword evidence="6 8" id="KW-0472">Membrane</keyword>
<protein>
    <recommendedName>
        <fullName evidence="11">Glycosyltransferase</fullName>
    </recommendedName>
</protein>
<dbReference type="OrthoDB" id="9774600at2"/>
<comment type="subcellular location">
    <subcellularLocation>
        <location evidence="1">Cell membrane</location>
        <topology evidence="1">Multi-pass membrane protein</topology>
    </subcellularLocation>
</comment>
<dbReference type="Pfam" id="PF09594">
    <property type="entry name" value="GT87"/>
    <property type="match status" value="1"/>
</dbReference>
<comment type="similarity">
    <text evidence="7">Belongs to the glycosyltransferase 87 family.</text>
</comment>
<dbReference type="Proteomes" id="UP000007882">
    <property type="component" value="Chromosome"/>
</dbReference>
<evidence type="ECO:0000256" key="1">
    <source>
        <dbReference type="ARBA" id="ARBA00004651"/>
    </source>
</evidence>
<dbReference type="RefSeq" id="WP_014443146.1">
    <property type="nucleotide sequence ID" value="NC_017093.1"/>
</dbReference>
<dbReference type="PATRIC" id="fig|512565.3.peg.3031"/>
<evidence type="ECO:0000256" key="2">
    <source>
        <dbReference type="ARBA" id="ARBA00022475"/>
    </source>
</evidence>
<dbReference type="eggNOG" id="COG5650">
    <property type="taxonomic scope" value="Bacteria"/>
</dbReference>
<dbReference type="EMBL" id="AP012319">
    <property type="protein sequence ID" value="BAL88251.1"/>
    <property type="molecule type" value="Genomic_DNA"/>
</dbReference>
<evidence type="ECO:0000256" key="8">
    <source>
        <dbReference type="SAM" id="Phobius"/>
    </source>
</evidence>
<dbReference type="InterPro" id="IPR018584">
    <property type="entry name" value="GT87"/>
</dbReference>
<proteinExistence type="inferred from homology"/>
<feature type="transmembrane region" description="Helical" evidence="8">
    <location>
        <begin position="287"/>
        <end position="305"/>
    </location>
</feature>
<name>I0H5G4_ACTM4</name>
<evidence type="ECO:0000256" key="6">
    <source>
        <dbReference type="ARBA" id="ARBA00023136"/>
    </source>
</evidence>
<evidence type="ECO:0000256" key="4">
    <source>
        <dbReference type="ARBA" id="ARBA00022692"/>
    </source>
</evidence>
<feature type="transmembrane region" description="Helical" evidence="8">
    <location>
        <begin position="91"/>
        <end position="114"/>
    </location>
</feature>
<gene>
    <name evidence="9" type="ordered locus">AMIS_30310</name>
</gene>